<dbReference type="KEGG" id="lfv:LF543_00605"/>
<dbReference type="Proteomes" id="UP000327194">
    <property type="component" value="Chromosome"/>
</dbReference>
<evidence type="ECO:0000256" key="10">
    <source>
        <dbReference type="RuleBase" id="RU364073"/>
    </source>
</evidence>
<comment type="similarity">
    <text evidence="1 8 9">Belongs to the FGGY kinase family.</text>
</comment>
<organism evidence="14 15">
    <name type="scientific">Fructilactobacillus fructivorans</name>
    <dbReference type="NCBI Taxonomy" id="1614"/>
    <lineage>
        <taxon>Bacteria</taxon>
        <taxon>Bacillati</taxon>
        <taxon>Bacillota</taxon>
        <taxon>Bacilli</taxon>
        <taxon>Lactobacillales</taxon>
        <taxon>Lactobacillaceae</taxon>
        <taxon>Fructilactobacillus</taxon>
    </lineage>
</organism>
<dbReference type="PROSITE" id="PS00445">
    <property type="entry name" value="FGGY_KINASES_2"/>
    <property type="match status" value="1"/>
</dbReference>
<reference evidence="14 15" key="1">
    <citation type="submission" date="2019-10" db="EMBL/GenBank/DDBJ databases">
        <title>Genome sequencing of Lactobacillus fructivorans.</title>
        <authorList>
            <person name="Kim K."/>
        </authorList>
    </citation>
    <scope>NUCLEOTIDE SEQUENCE [LARGE SCALE GENOMIC DNA]</scope>
    <source>
        <strain evidence="14 15">LF543</strain>
    </source>
</reference>
<name>A0AAE6NZ95_9LACO</name>
<dbReference type="Gene3D" id="3.30.420.40">
    <property type="match status" value="2"/>
</dbReference>
<keyword evidence="6 8" id="KW-0067">ATP-binding</keyword>
<dbReference type="GO" id="GO:0042732">
    <property type="term" value="P:D-xylose metabolic process"/>
    <property type="evidence" value="ECO:0007669"/>
    <property type="project" value="UniProtKB-KW"/>
</dbReference>
<evidence type="ECO:0000256" key="11">
    <source>
        <dbReference type="SAM" id="MobiDB-lite"/>
    </source>
</evidence>
<sequence>MEKNVLGIDLGTGSVKVTAVNKLGDIVGQESTSYPNPQPQPGWSEQNPNDWVNGTIAAIRKLVNDDNVDPVSISGASFSGQMHGLVLLDKNNQVIRPAILWNDTRTTKQRKEIEDKLGKRFVEITGNQPLEGFTITKLLWVKENEPENWAKVKTFLLPKDYLRFKMTGNIAVDFSDATGTTLLDIHDNKWSLEICHALGIPEKILPPLIQSIDYAGNVIPDFADEADMSTVTKVYGGAADNSAGAVGAGIMSPNNALVSVGTSGVVLHHEVDLSTDYGGRLQMEDHSIPNTYYSMGVTLAAGDSLTWYKNTFVPDEDFTEMTDEAGNSPIGANGLLFTPYIAGERMPHADSQIRGSFVGIDRTQVRRDFTRAVMEGITFSLRDILTIYDEMGATIDHVTSIGGGAKSAVWTQIQADIFDKPVTTLKNEQGPGIGAAMIAAVGLGWFTGFPACADQFIKFGKTYEPIQANADKYAKLFKIYQQIYPQTKKISHELQDFR</sequence>
<feature type="site" description="Important for activity" evidence="8">
    <location>
        <position position="9"/>
    </location>
</feature>
<dbReference type="PROSITE" id="PS00933">
    <property type="entry name" value="FGGY_KINASES_1"/>
    <property type="match status" value="1"/>
</dbReference>
<comment type="catalytic activity">
    <reaction evidence="8 10">
        <text>D-xylulose + ATP = D-xylulose 5-phosphate + ADP + H(+)</text>
        <dbReference type="Rhea" id="RHEA:10964"/>
        <dbReference type="ChEBI" id="CHEBI:15378"/>
        <dbReference type="ChEBI" id="CHEBI:17140"/>
        <dbReference type="ChEBI" id="CHEBI:30616"/>
        <dbReference type="ChEBI" id="CHEBI:57737"/>
        <dbReference type="ChEBI" id="CHEBI:456216"/>
        <dbReference type="EC" id="2.7.1.17"/>
    </reaction>
</comment>
<dbReference type="GO" id="GO:0005524">
    <property type="term" value="F:ATP binding"/>
    <property type="evidence" value="ECO:0007669"/>
    <property type="project" value="UniProtKB-UniRule"/>
</dbReference>
<evidence type="ECO:0000256" key="2">
    <source>
        <dbReference type="ARBA" id="ARBA00022629"/>
    </source>
</evidence>
<comment type="function">
    <text evidence="8">Catalyzes the phosphorylation of D-xylulose to D-xylulose 5-phosphate.</text>
</comment>
<feature type="active site" description="Proton acceptor" evidence="8">
    <location>
        <position position="240"/>
    </location>
</feature>
<dbReference type="PANTHER" id="PTHR43095">
    <property type="entry name" value="SUGAR KINASE"/>
    <property type="match status" value="1"/>
</dbReference>
<evidence type="ECO:0000256" key="7">
    <source>
        <dbReference type="ARBA" id="ARBA00023277"/>
    </source>
</evidence>
<dbReference type="Pfam" id="PF00370">
    <property type="entry name" value="FGGY_N"/>
    <property type="match status" value="1"/>
</dbReference>
<accession>A0AAE6NZ95</accession>
<evidence type="ECO:0000313" key="15">
    <source>
        <dbReference type="Proteomes" id="UP000327194"/>
    </source>
</evidence>
<dbReference type="InterPro" id="IPR043129">
    <property type="entry name" value="ATPase_NBD"/>
</dbReference>
<keyword evidence="3 8" id="KW-0808">Transferase</keyword>
<dbReference type="SUPFAM" id="SSF53067">
    <property type="entry name" value="Actin-like ATPase domain"/>
    <property type="match status" value="2"/>
</dbReference>
<dbReference type="InterPro" id="IPR018483">
    <property type="entry name" value="Carb_kinase_FGGY_CS"/>
</dbReference>
<dbReference type="EC" id="2.7.1.17" evidence="8 10"/>
<evidence type="ECO:0000313" key="14">
    <source>
        <dbReference type="EMBL" id="QFX92170.1"/>
    </source>
</evidence>
<proteinExistence type="inferred from homology"/>
<keyword evidence="2 8" id="KW-0859">Xylose metabolism</keyword>
<dbReference type="CDD" id="cd07808">
    <property type="entry name" value="ASKHA_NBD_FGGY_EcXK-like"/>
    <property type="match status" value="1"/>
</dbReference>
<dbReference type="InterPro" id="IPR050406">
    <property type="entry name" value="FGGY_Carb_Kinase"/>
</dbReference>
<evidence type="ECO:0000256" key="8">
    <source>
        <dbReference type="HAMAP-Rule" id="MF_02220"/>
    </source>
</evidence>
<dbReference type="Pfam" id="PF02782">
    <property type="entry name" value="FGGY_C"/>
    <property type="match status" value="1"/>
</dbReference>
<dbReference type="EMBL" id="CP045562">
    <property type="protein sequence ID" value="QFX92170.1"/>
    <property type="molecule type" value="Genomic_DNA"/>
</dbReference>
<feature type="compositionally biased region" description="Polar residues" evidence="11">
    <location>
        <begin position="29"/>
        <end position="49"/>
    </location>
</feature>
<evidence type="ECO:0000259" key="13">
    <source>
        <dbReference type="Pfam" id="PF02782"/>
    </source>
</evidence>
<dbReference type="HAMAP" id="MF_02220">
    <property type="entry name" value="XylB"/>
    <property type="match status" value="1"/>
</dbReference>
<protein>
    <recommendedName>
        <fullName evidence="8 10">Xylulose kinase</fullName>
        <shortName evidence="8 10">Xylulokinase</shortName>
        <ecNumber evidence="8 10">2.7.1.17</ecNumber>
    </recommendedName>
</protein>
<dbReference type="InterPro" id="IPR000577">
    <property type="entry name" value="Carb_kinase_FGGY"/>
</dbReference>
<feature type="region of interest" description="Disordered" evidence="11">
    <location>
        <begin position="28"/>
        <end position="49"/>
    </location>
</feature>
<dbReference type="PIRSF" id="PIRSF000538">
    <property type="entry name" value="GlpK"/>
    <property type="match status" value="1"/>
</dbReference>
<keyword evidence="7 8" id="KW-0119">Carbohydrate metabolism</keyword>
<dbReference type="PANTHER" id="PTHR43095:SF5">
    <property type="entry name" value="XYLULOSE KINASE"/>
    <property type="match status" value="1"/>
</dbReference>
<feature type="domain" description="Carbohydrate kinase FGGY N-terminal" evidence="12">
    <location>
        <begin position="5"/>
        <end position="247"/>
    </location>
</feature>
<keyword evidence="5 8" id="KW-0418">Kinase</keyword>
<evidence type="ECO:0000259" key="12">
    <source>
        <dbReference type="Pfam" id="PF00370"/>
    </source>
</evidence>
<dbReference type="GO" id="GO:0004856">
    <property type="term" value="F:D-xylulokinase activity"/>
    <property type="evidence" value="ECO:0007669"/>
    <property type="project" value="UniProtKB-UniRule"/>
</dbReference>
<evidence type="ECO:0000256" key="6">
    <source>
        <dbReference type="ARBA" id="ARBA00022840"/>
    </source>
</evidence>
<gene>
    <name evidence="8 10 14" type="primary">xylB</name>
    <name evidence="14" type="ORF">LF543_00605</name>
</gene>
<evidence type="ECO:0000256" key="5">
    <source>
        <dbReference type="ARBA" id="ARBA00022777"/>
    </source>
</evidence>
<dbReference type="AlphaFoldDB" id="A0AAE6NZ95"/>
<feature type="domain" description="Carbohydrate kinase FGGY C-terminal" evidence="13">
    <location>
        <begin position="257"/>
        <end position="442"/>
    </location>
</feature>
<dbReference type="InterPro" id="IPR018485">
    <property type="entry name" value="FGGY_C"/>
</dbReference>
<evidence type="ECO:0000256" key="3">
    <source>
        <dbReference type="ARBA" id="ARBA00022679"/>
    </source>
</evidence>
<dbReference type="GO" id="GO:0005998">
    <property type="term" value="P:xylulose catabolic process"/>
    <property type="evidence" value="ECO:0007669"/>
    <property type="project" value="UniProtKB-UniRule"/>
</dbReference>
<feature type="binding site" evidence="8">
    <location>
        <begin position="82"/>
        <end position="83"/>
    </location>
    <ligand>
        <name>substrate</name>
    </ligand>
</feature>
<dbReference type="InterPro" id="IPR018484">
    <property type="entry name" value="FGGY_N"/>
</dbReference>
<dbReference type="InterPro" id="IPR006000">
    <property type="entry name" value="Xylulokinase"/>
</dbReference>
<dbReference type="NCBIfam" id="TIGR01312">
    <property type="entry name" value="XylB"/>
    <property type="match status" value="1"/>
</dbReference>
<evidence type="ECO:0000256" key="4">
    <source>
        <dbReference type="ARBA" id="ARBA00022741"/>
    </source>
</evidence>
<evidence type="ECO:0000256" key="9">
    <source>
        <dbReference type="RuleBase" id="RU003733"/>
    </source>
</evidence>
<dbReference type="RefSeq" id="WP_010022353.1">
    <property type="nucleotide sequence ID" value="NZ_AZDS01000002.1"/>
</dbReference>
<keyword evidence="4 8" id="KW-0547">Nucleotide-binding</keyword>
<evidence type="ECO:0000256" key="1">
    <source>
        <dbReference type="ARBA" id="ARBA00009156"/>
    </source>
</evidence>